<evidence type="ECO:0000313" key="5">
    <source>
        <dbReference type="Proteomes" id="UP000064967"/>
    </source>
</evidence>
<dbReference type="PANTHER" id="PTHR43397">
    <property type="entry name" value="ERGOTHIONEINE BIOSYNTHESIS PROTEIN 1"/>
    <property type="match status" value="1"/>
</dbReference>
<dbReference type="KEGG" id="llu:AKJ09_02815"/>
<dbReference type="Proteomes" id="UP000064967">
    <property type="component" value="Chromosome"/>
</dbReference>
<dbReference type="EMBL" id="CP012333">
    <property type="protein sequence ID" value="AKU96151.1"/>
    <property type="molecule type" value="Genomic_DNA"/>
</dbReference>
<dbReference type="Pfam" id="PF10017">
    <property type="entry name" value="Methyltransf_33"/>
    <property type="match status" value="1"/>
</dbReference>
<sequence>MTSQEAFESRGPSSAGSARQRFLVDVIEGLGAPRKTLSPKWFYDRAGSLLFDAICELPEYYVTRTELGIVKSHAREIVAHWGDRVRLVEPGAGSSTKTTLLLEELGPTRCSAYVPVDIAREHLAATAARLRTEIEWLRVLSAAADFTVELPLPPNDDNARTVVYFPGSTIGNFEPHDAERLLARFGRAAGKNGLVVLGVDLKKDPAILHAAYNDAQGVTGQFNKNVLARMNRELDANIDLGSFAHYAFYEPTHGRIEMHLVSRKRQMITIAGRRFHFREGESIRTEYSYKYDLPRSNTSRARLAFRWSTPGSTTTSTSRSSSFACTELPRLRRPLALSKSVAYGKRRFSSMHRTE</sequence>
<dbReference type="InterPro" id="IPR051128">
    <property type="entry name" value="EgtD_Methyltrsf_superfamily"/>
</dbReference>
<evidence type="ECO:0000256" key="1">
    <source>
        <dbReference type="ARBA" id="ARBA00022603"/>
    </source>
</evidence>
<evidence type="ECO:0000259" key="3">
    <source>
        <dbReference type="Pfam" id="PF10017"/>
    </source>
</evidence>
<dbReference type="SUPFAM" id="SSF53335">
    <property type="entry name" value="S-adenosyl-L-methionine-dependent methyltransferases"/>
    <property type="match status" value="1"/>
</dbReference>
<dbReference type="InterPro" id="IPR029063">
    <property type="entry name" value="SAM-dependent_MTases_sf"/>
</dbReference>
<reference evidence="4 5" key="1">
    <citation type="submission" date="2015-08" db="EMBL/GenBank/DDBJ databases">
        <authorList>
            <person name="Babu N.S."/>
            <person name="Beckwith C.J."/>
            <person name="Beseler K.G."/>
            <person name="Brison A."/>
            <person name="Carone J.V."/>
            <person name="Caskin T.P."/>
            <person name="Diamond M."/>
            <person name="Durham M.E."/>
            <person name="Foxe J.M."/>
            <person name="Go M."/>
            <person name="Henderson B.A."/>
            <person name="Jones I.B."/>
            <person name="McGettigan J.A."/>
            <person name="Micheletti S.J."/>
            <person name="Nasrallah M.E."/>
            <person name="Ortiz D."/>
            <person name="Piller C.R."/>
            <person name="Privatt S.R."/>
            <person name="Schneider S.L."/>
            <person name="Sharp S."/>
            <person name="Smith T.C."/>
            <person name="Stanton J.D."/>
            <person name="Ullery H.E."/>
            <person name="Wilson R.J."/>
            <person name="Serrano M.G."/>
            <person name="Buck G."/>
            <person name="Lee V."/>
            <person name="Wang Y."/>
            <person name="Carvalho R."/>
            <person name="Voegtly L."/>
            <person name="Shi R."/>
            <person name="Duckworth R."/>
            <person name="Johnson A."/>
            <person name="Loviza R."/>
            <person name="Walstead R."/>
            <person name="Shah Z."/>
            <person name="Kiflezghi M."/>
            <person name="Wade K."/>
            <person name="Ball S.L."/>
            <person name="Bradley K.W."/>
            <person name="Asai D.J."/>
            <person name="Bowman C.A."/>
            <person name="Russell D.A."/>
            <person name="Pope W.H."/>
            <person name="Jacobs-Sera D."/>
            <person name="Hendrix R.W."/>
            <person name="Hatfull G.F."/>
        </authorList>
    </citation>
    <scope>NUCLEOTIDE SEQUENCE [LARGE SCALE GENOMIC DNA]</scope>
    <source>
        <strain evidence="4 5">DSM 27648</strain>
    </source>
</reference>
<keyword evidence="5" id="KW-1185">Reference proteome</keyword>
<name>A0A0K1PRY9_9BACT</name>
<accession>A0A0K1PRY9</accession>
<evidence type="ECO:0000256" key="2">
    <source>
        <dbReference type="ARBA" id="ARBA00022679"/>
    </source>
</evidence>
<dbReference type="AlphaFoldDB" id="A0A0K1PRY9"/>
<dbReference type="RefSeq" id="WP_169927494.1">
    <property type="nucleotide sequence ID" value="NZ_CP012333.1"/>
</dbReference>
<proteinExistence type="predicted"/>
<dbReference type="GO" id="GO:0032259">
    <property type="term" value="P:methylation"/>
    <property type="evidence" value="ECO:0007669"/>
    <property type="project" value="UniProtKB-KW"/>
</dbReference>
<dbReference type="GO" id="GO:0008168">
    <property type="term" value="F:methyltransferase activity"/>
    <property type="evidence" value="ECO:0007669"/>
    <property type="project" value="UniProtKB-KW"/>
</dbReference>
<dbReference type="InterPro" id="IPR019257">
    <property type="entry name" value="MeTrfase_dom"/>
</dbReference>
<dbReference type="Gene3D" id="3.40.50.150">
    <property type="entry name" value="Vaccinia Virus protein VP39"/>
    <property type="match status" value="1"/>
</dbReference>
<dbReference type="PATRIC" id="fig|1391654.3.peg.2850"/>
<organism evidence="4 5">
    <name type="scientific">Labilithrix luteola</name>
    <dbReference type="NCBI Taxonomy" id="1391654"/>
    <lineage>
        <taxon>Bacteria</taxon>
        <taxon>Pseudomonadati</taxon>
        <taxon>Myxococcota</taxon>
        <taxon>Polyangia</taxon>
        <taxon>Polyangiales</taxon>
        <taxon>Labilitrichaceae</taxon>
        <taxon>Labilithrix</taxon>
    </lineage>
</organism>
<protein>
    <recommendedName>
        <fullName evidence="3">Histidine-specific methyltransferase SAM-dependent domain-containing protein</fullName>
    </recommendedName>
</protein>
<feature type="domain" description="Histidine-specific methyltransferase SAM-dependent" evidence="3">
    <location>
        <begin position="25"/>
        <end position="298"/>
    </location>
</feature>
<evidence type="ECO:0000313" key="4">
    <source>
        <dbReference type="EMBL" id="AKU96151.1"/>
    </source>
</evidence>
<keyword evidence="2" id="KW-0808">Transferase</keyword>
<dbReference type="STRING" id="1391654.AKJ09_02815"/>
<dbReference type="NCBIfam" id="TIGR03438">
    <property type="entry name" value="egtD_ergothio"/>
    <property type="match status" value="1"/>
</dbReference>
<dbReference type="InterPro" id="IPR035094">
    <property type="entry name" value="EgtD"/>
</dbReference>
<dbReference type="PANTHER" id="PTHR43397:SF1">
    <property type="entry name" value="ERGOTHIONEINE BIOSYNTHESIS PROTEIN 1"/>
    <property type="match status" value="1"/>
</dbReference>
<keyword evidence="1" id="KW-0489">Methyltransferase</keyword>
<gene>
    <name evidence="4" type="ORF">AKJ09_02815</name>
</gene>